<evidence type="ECO:0000313" key="1">
    <source>
        <dbReference type="EMBL" id="AKN37349.1"/>
    </source>
</evidence>
<sequence>MASCSSMFLRFNLYKNTFQQMYKLTNEQKTIEEFQESD</sequence>
<dbReference type="AlphaFoldDB" id="A0A0H3ZU09"/>
<reference evidence="1" key="1">
    <citation type="journal article" date="2015" name="MBio">
        <title>Eco-Evolutionary Dynamics of Episomes among Ecologically Cohesive Bacterial Populations.</title>
        <authorList>
            <person name="Xue H."/>
            <person name="Cordero O.X."/>
            <person name="Camas F.M."/>
            <person name="Trimble W."/>
            <person name="Meyer F."/>
            <person name="Guglielmini J."/>
            <person name="Rocha E.P."/>
            <person name="Polz M.F."/>
        </authorList>
    </citation>
    <scope>NUCLEOTIDE SEQUENCE</scope>
    <source>
        <strain evidence="1">1F_97</strain>
    </source>
</reference>
<dbReference type="EMBL" id="KP795532">
    <property type="protein sequence ID" value="AKN37349.1"/>
    <property type="molecule type" value="Genomic_DNA"/>
</dbReference>
<proteinExistence type="predicted"/>
<accession>A0A0H3ZU09</accession>
<protein>
    <submittedName>
        <fullName evidence="1">Uncharacterized protein</fullName>
    </submittedName>
</protein>
<name>A0A0H3ZU09_9VIBR</name>
<organism evidence="1">
    <name type="scientific">Vibrio sp. 1F_97</name>
    <dbReference type="NCBI Taxonomy" id="1652827"/>
    <lineage>
        <taxon>Bacteria</taxon>
        <taxon>Pseudomonadati</taxon>
        <taxon>Pseudomonadota</taxon>
        <taxon>Gammaproteobacteria</taxon>
        <taxon>Vibrionales</taxon>
        <taxon>Vibrionaceae</taxon>
        <taxon>Vibrio</taxon>
    </lineage>
</organism>